<keyword evidence="3" id="KW-1185">Reference proteome</keyword>
<dbReference type="HOGENOM" id="CLU_095371_0_0_1"/>
<evidence type="ECO:0000313" key="3">
    <source>
        <dbReference type="Proteomes" id="UP000001646"/>
    </source>
</evidence>
<dbReference type="AlphaFoldDB" id="G1KRH1"/>
<reference evidence="2" key="2">
    <citation type="submission" date="2025-08" db="UniProtKB">
        <authorList>
            <consortium name="Ensembl"/>
        </authorList>
    </citation>
    <scope>IDENTIFICATION</scope>
</reference>
<keyword evidence="1" id="KW-0812">Transmembrane</keyword>
<feature type="transmembrane region" description="Helical" evidence="1">
    <location>
        <begin position="155"/>
        <end position="174"/>
    </location>
</feature>
<dbReference type="Pfam" id="PF11911">
    <property type="entry name" value="DUF3429"/>
    <property type="match status" value="1"/>
</dbReference>
<accession>G1KRH1</accession>
<dbReference type="PANTHER" id="PTHR15887:SF1">
    <property type="entry name" value="TRANSMEMBRANE PROTEIN 69"/>
    <property type="match status" value="1"/>
</dbReference>
<sequence length="246" mass="27556">MCFALYFQIACVQRLPQPGRTQAVCSPIPFKGGPSLLPKLQVLKQTSACMIKVQHFHCSFCNWKKKKLPEPEPRKLDLLRYDMPSLKDSPKAAFYLGFAGLIPFVSIPLFMSMQEAYYPELAFAQIAYGASILSFLGGIRWGFTLPEGSPEKPDWFTLSNSVVPSLLAWFALLFKDETTVAGTMVIVGLGIALHYDLALFPTYPRWFKALRAVLTIIAVGSLGTTLYVVNTYPEKHLIENKTHSNR</sequence>
<feature type="transmembrane region" description="Helical" evidence="1">
    <location>
        <begin position="212"/>
        <end position="229"/>
    </location>
</feature>
<organism evidence="2 3">
    <name type="scientific">Anolis carolinensis</name>
    <name type="common">Green anole</name>
    <name type="synonym">American chameleon</name>
    <dbReference type="NCBI Taxonomy" id="28377"/>
    <lineage>
        <taxon>Eukaryota</taxon>
        <taxon>Metazoa</taxon>
        <taxon>Chordata</taxon>
        <taxon>Craniata</taxon>
        <taxon>Vertebrata</taxon>
        <taxon>Euteleostomi</taxon>
        <taxon>Lepidosauria</taxon>
        <taxon>Squamata</taxon>
        <taxon>Bifurcata</taxon>
        <taxon>Unidentata</taxon>
        <taxon>Episquamata</taxon>
        <taxon>Toxicofera</taxon>
        <taxon>Iguania</taxon>
        <taxon>Dactyloidae</taxon>
        <taxon>Anolis</taxon>
    </lineage>
</organism>
<dbReference type="STRING" id="28377.ENSACAP00000015446"/>
<dbReference type="eggNOG" id="ENOG502RYSE">
    <property type="taxonomic scope" value="Eukaryota"/>
</dbReference>
<keyword evidence="1" id="KW-1133">Transmembrane helix</keyword>
<reference evidence="2" key="3">
    <citation type="submission" date="2025-09" db="UniProtKB">
        <authorList>
            <consortium name="Ensembl"/>
        </authorList>
    </citation>
    <scope>IDENTIFICATION</scope>
</reference>
<gene>
    <name evidence="2" type="primary">TMEM69</name>
</gene>
<dbReference type="Proteomes" id="UP000001646">
    <property type="component" value="Chromosome 4"/>
</dbReference>
<protein>
    <submittedName>
        <fullName evidence="2">Transmembrane protein 69</fullName>
    </submittedName>
</protein>
<feature type="transmembrane region" description="Helical" evidence="1">
    <location>
        <begin position="92"/>
        <end position="111"/>
    </location>
</feature>
<dbReference type="InParanoid" id="G1KRH1"/>
<dbReference type="FunCoup" id="G1KRH1">
    <property type="interactions" value="70"/>
</dbReference>
<proteinExistence type="predicted"/>
<reference evidence="2 3" key="1">
    <citation type="submission" date="2009-12" db="EMBL/GenBank/DDBJ databases">
        <title>The Genome Sequence of Anolis carolinensis (Green Anole Lizard).</title>
        <authorList>
            <consortium name="The Genome Sequencing Platform"/>
            <person name="Di Palma F."/>
            <person name="Alfoldi J."/>
            <person name="Heiman D."/>
            <person name="Young S."/>
            <person name="Grabherr M."/>
            <person name="Johnson J."/>
            <person name="Lander E.S."/>
            <person name="Lindblad-Toh K."/>
        </authorList>
    </citation>
    <scope>NUCLEOTIDE SEQUENCE [LARGE SCALE GENOMIC DNA]</scope>
    <source>
        <strain evidence="2 3">JBL SC #1</strain>
    </source>
</reference>
<dbReference type="InterPro" id="IPR021836">
    <property type="entry name" value="DUF3429"/>
</dbReference>
<evidence type="ECO:0000313" key="2">
    <source>
        <dbReference type="Ensembl" id="ENSACAP00000015446.3"/>
    </source>
</evidence>
<dbReference type="Bgee" id="ENSACAG00000015732">
    <property type="expression patterns" value="Expressed in dewlap and 13 other cell types or tissues"/>
</dbReference>
<keyword evidence="1" id="KW-0472">Membrane</keyword>
<feature type="transmembrane region" description="Helical" evidence="1">
    <location>
        <begin position="180"/>
        <end position="200"/>
    </location>
</feature>
<dbReference type="PANTHER" id="PTHR15887">
    <property type="entry name" value="TRANSMEMBRANE PROTEIN 69"/>
    <property type="match status" value="1"/>
</dbReference>
<name>G1KRH1_ANOCA</name>
<feature type="transmembrane region" description="Helical" evidence="1">
    <location>
        <begin position="123"/>
        <end position="143"/>
    </location>
</feature>
<evidence type="ECO:0000256" key="1">
    <source>
        <dbReference type="SAM" id="Phobius"/>
    </source>
</evidence>
<dbReference type="GeneTree" id="ENSGT00390000015318"/>
<dbReference type="Ensembl" id="ENSACAT00000015760.3">
    <property type="protein sequence ID" value="ENSACAP00000015446.3"/>
    <property type="gene ID" value="ENSACAG00000015732.3"/>
</dbReference>